<dbReference type="OrthoDB" id="5873741at2759"/>
<dbReference type="OMA" id="LFCEDIT"/>
<accession>A0A7I5E6Y1</accession>
<dbReference type="PANTHER" id="PTHR11733:SF167">
    <property type="entry name" value="FI17812P1-RELATED"/>
    <property type="match status" value="1"/>
</dbReference>
<dbReference type="SUPFAM" id="SSF55486">
    <property type="entry name" value="Metalloproteases ('zincins'), catalytic domain"/>
    <property type="match status" value="1"/>
</dbReference>
<dbReference type="Pfam" id="PF01431">
    <property type="entry name" value="Peptidase_M13"/>
    <property type="match status" value="1"/>
</dbReference>
<evidence type="ECO:0000259" key="2">
    <source>
        <dbReference type="Pfam" id="PF01431"/>
    </source>
</evidence>
<evidence type="ECO:0000313" key="3">
    <source>
        <dbReference type="Proteomes" id="UP000025227"/>
    </source>
</evidence>
<organism evidence="3 4">
    <name type="scientific">Haemonchus contortus</name>
    <name type="common">Barber pole worm</name>
    <dbReference type="NCBI Taxonomy" id="6289"/>
    <lineage>
        <taxon>Eukaryota</taxon>
        <taxon>Metazoa</taxon>
        <taxon>Ecdysozoa</taxon>
        <taxon>Nematoda</taxon>
        <taxon>Chromadorea</taxon>
        <taxon>Rhabditida</taxon>
        <taxon>Rhabditina</taxon>
        <taxon>Rhabditomorpha</taxon>
        <taxon>Strongyloidea</taxon>
        <taxon>Trichostrongylidae</taxon>
        <taxon>Haemonchus</taxon>
    </lineage>
</organism>
<dbReference type="GO" id="GO:0004222">
    <property type="term" value="F:metalloendopeptidase activity"/>
    <property type="evidence" value="ECO:0007669"/>
    <property type="project" value="InterPro"/>
</dbReference>
<dbReference type="AlphaFoldDB" id="A0A7I5E6Y1"/>
<keyword evidence="3" id="KW-1185">Reference proteome</keyword>
<feature type="domain" description="Peptidase M13 C-terminal" evidence="2">
    <location>
        <begin position="6"/>
        <end position="87"/>
    </location>
</feature>
<reference evidence="4" key="1">
    <citation type="submission" date="2020-12" db="UniProtKB">
        <authorList>
            <consortium name="WormBaseParasite"/>
        </authorList>
    </citation>
    <scope>IDENTIFICATION</scope>
    <source>
        <strain evidence="4">MHco3</strain>
    </source>
</reference>
<proteinExistence type="inferred from homology"/>
<dbReference type="Gene3D" id="3.40.390.10">
    <property type="entry name" value="Collagenase (Catalytic Domain)"/>
    <property type="match status" value="1"/>
</dbReference>
<dbReference type="PROSITE" id="PS51885">
    <property type="entry name" value="NEPRILYSIN"/>
    <property type="match status" value="1"/>
</dbReference>
<dbReference type="PANTHER" id="PTHR11733">
    <property type="entry name" value="ZINC METALLOPROTEASE FAMILY M13 NEPRILYSIN-RELATED"/>
    <property type="match status" value="1"/>
</dbReference>
<evidence type="ECO:0000313" key="4">
    <source>
        <dbReference type="WBParaSite" id="HCON_00037650-00001"/>
    </source>
</evidence>
<dbReference type="InterPro" id="IPR024079">
    <property type="entry name" value="MetalloPept_cat_dom_sf"/>
</dbReference>
<dbReference type="InterPro" id="IPR000718">
    <property type="entry name" value="Peptidase_M13"/>
</dbReference>
<dbReference type="GO" id="GO:0016485">
    <property type="term" value="P:protein processing"/>
    <property type="evidence" value="ECO:0007669"/>
    <property type="project" value="TreeGrafter"/>
</dbReference>
<evidence type="ECO:0000256" key="1">
    <source>
        <dbReference type="ARBA" id="ARBA00007357"/>
    </source>
</evidence>
<comment type="similarity">
    <text evidence="1">Belongs to the peptidase M13 family.</text>
</comment>
<dbReference type="WBParaSite" id="HCON_00037650-00001">
    <property type="protein sequence ID" value="HCON_00037650-00001"/>
    <property type="gene ID" value="HCON_00037650"/>
</dbReference>
<name>A0A7I5E6Y1_HAECO</name>
<dbReference type="Proteomes" id="UP000025227">
    <property type="component" value="Unplaced"/>
</dbReference>
<dbReference type="InterPro" id="IPR018497">
    <property type="entry name" value="Peptidase_M13_C"/>
</dbReference>
<dbReference type="GO" id="GO:0005886">
    <property type="term" value="C:plasma membrane"/>
    <property type="evidence" value="ECO:0007669"/>
    <property type="project" value="TreeGrafter"/>
</dbReference>
<sequence length="88" mass="9956">MRSPRAEDEKAFPGLTNFTAKQLFFPAHADVWCEVVKTSSVDYIMETDAHPLGMFRVNASLQHFTSSSEVFNCPVGSPMNPFNKCRVW</sequence>
<protein>
    <submittedName>
        <fullName evidence="4">Peptidase_M13 domain-containing protein</fullName>
    </submittedName>
</protein>